<dbReference type="PANTHER" id="PTHR43546:SF3">
    <property type="entry name" value="UPF0173 METAL-DEPENDENT HYDROLASE MJ1163"/>
    <property type="match status" value="1"/>
</dbReference>
<feature type="chain" id="PRO_5039721435" evidence="1">
    <location>
        <begin position="22"/>
        <end position="237"/>
    </location>
</feature>
<evidence type="ECO:0000313" key="2">
    <source>
        <dbReference type="EMBL" id="HIX73798.1"/>
    </source>
</evidence>
<dbReference type="Pfam" id="PF13483">
    <property type="entry name" value="Lactamase_B_3"/>
    <property type="match status" value="1"/>
</dbReference>
<gene>
    <name evidence="2" type="ORF">H9977_01925</name>
</gene>
<accession>A0A9D2BF60</accession>
<dbReference type="AlphaFoldDB" id="A0A9D2BF60"/>
<organism evidence="2 3">
    <name type="scientific">Candidatus Parabacteroides intestinipullorum</name>
    <dbReference type="NCBI Taxonomy" id="2838723"/>
    <lineage>
        <taxon>Bacteria</taxon>
        <taxon>Pseudomonadati</taxon>
        <taxon>Bacteroidota</taxon>
        <taxon>Bacteroidia</taxon>
        <taxon>Bacteroidales</taxon>
        <taxon>Tannerellaceae</taxon>
        <taxon>Parabacteroides</taxon>
    </lineage>
</organism>
<comment type="caution">
    <text evidence="2">The sequence shown here is derived from an EMBL/GenBank/DDBJ whole genome shotgun (WGS) entry which is preliminary data.</text>
</comment>
<dbReference type="EMBL" id="DXEL01000019">
    <property type="protein sequence ID" value="HIX73798.1"/>
    <property type="molecule type" value="Genomic_DNA"/>
</dbReference>
<evidence type="ECO:0000313" key="3">
    <source>
        <dbReference type="Proteomes" id="UP000886740"/>
    </source>
</evidence>
<reference evidence="2" key="2">
    <citation type="submission" date="2021-04" db="EMBL/GenBank/DDBJ databases">
        <authorList>
            <person name="Gilroy R."/>
        </authorList>
    </citation>
    <scope>NUCLEOTIDE SEQUENCE</scope>
    <source>
        <strain evidence="2">ChiGjej6B6-14162</strain>
    </source>
</reference>
<name>A0A9D2BF60_9BACT</name>
<keyword evidence="1" id="KW-0732">Signal</keyword>
<dbReference type="PANTHER" id="PTHR43546">
    <property type="entry name" value="UPF0173 METAL-DEPENDENT HYDROLASE MJ1163-RELATED"/>
    <property type="match status" value="1"/>
</dbReference>
<dbReference type="InterPro" id="IPR036866">
    <property type="entry name" value="RibonucZ/Hydroxyglut_hydro"/>
</dbReference>
<feature type="signal peptide" evidence="1">
    <location>
        <begin position="1"/>
        <end position="21"/>
    </location>
</feature>
<evidence type="ECO:0000256" key="1">
    <source>
        <dbReference type="SAM" id="SignalP"/>
    </source>
</evidence>
<sequence>MRLLSQIILLSLLSIAWGSMKAETIEKDTFDVGGKSLSISFIGHGSLCMDYDGYIIQIDPVGRYTDYSQQPDADLILITHAHGDHLDSNAVVQVEKANTVILLNEESQKKLQKGKVMKNGDTETVNGIRIKAVPAYNPNRPQHPKGRDNGYLLEIGNKRIYVAGDTEDIPELANLKGIDIAFLPINRPTMTIDQAVNAARIIKPAILYPYHYADTDVEQLITKLADQKIDIRIRSLQ</sequence>
<dbReference type="Proteomes" id="UP000886740">
    <property type="component" value="Unassembled WGS sequence"/>
</dbReference>
<dbReference type="SUPFAM" id="SSF56281">
    <property type="entry name" value="Metallo-hydrolase/oxidoreductase"/>
    <property type="match status" value="1"/>
</dbReference>
<proteinExistence type="predicted"/>
<dbReference type="InterPro" id="IPR050114">
    <property type="entry name" value="UPF0173_UPF0282_UlaG_hydrolase"/>
</dbReference>
<dbReference type="Gene3D" id="3.60.15.10">
    <property type="entry name" value="Ribonuclease Z/Hydroxyacylglutathione hydrolase-like"/>
    <property type="match status" value="1"/>
</dbReference>
<reference evidence="2" key="1">
    <citation type="journal article" date="2021" name="PeerJ">
        <title>Extensive microbial diversity within the chicken gut microbiome revealed by metagenomics and culture.</title>
        <authorList>
            <person name="Gilroy R."/>
            <person name="Ravi A."/>
            <person name="Getino M."/>
            <person name="Pursley I."/>
            <person name="Horton D.L."/>
            <person name="Alikhan N.F."/>
            <person name="Baker D."/>
            <person name="Gharbi K."/>
            <person name="Hall N."/>
            <person name="Watson M."/>
            <person name="Adriaenssens E.M."/>
            <person name="Foster-Nyarko E."/>
            <person name="Jarju S."/>
            <person name="Secka A."/>
            <person name="Antonio M."/>
            <person name="Oren A."/>
            <person name="Chaudhuri R.R."/>
            <person name="La Ragione R."/>
            <person name="Hildebrand F."/>
            <person name="Pallen M.J."/>
        </authorList>
    </citation>
    <scope>NUCLEOTIDE SEQUENCE</scope>
    <source>
        <strain evidence="2">ChiGjej6B6-14162</strain>
    </source>
</reference>
<protein>
    <submittedName>
        <fullName evidence="2">MBL fold metallo-hydrolase</fullName>
    </submittedName>
</protein>